<sequence length="69" mass="6800">MTKFLFQILFFALIITINLIESVTAGGYGGGMSGNGMGGGGFGNMGGFNGGGGMQTFGGGSGGGYYGRK</sequence>
<feature type="signal peptide" evidence="1">
    <location>
        <begin position="1"/>
        <end position="25"/>
    </location>
</feature>
<reference evidence="3" key="1">
    <citation type="submission" date="2016-11" db="UniProtKB">
        <authorList>
            <consortium name="WormBaseParasite"/>
        </authorList>
    </citation>
    <scope>IDENTIFICATION</scope>
</reference>
<dbReference type="WBParaSite" id="MhA1_Contig1913.frz3.gene3">
    <property type="protein sequence ID" value="MhA1_Contig1913.frz3.gene3"/>
    <property type="gene ID" value="MhA1_Contig1913.frz3.gene3"/>
</dbReference>
<feature type="chain" id="PRO_5009315684" evidence="1">
    <location>
        <begin position="26"/>
        <end position="69"/>
    </location>
</feature>
<proteinExistence type="predicted"/>
<evidence type="ECO:0000313" key="2">
    <source>
        <dbReference type="Proteomes" id="UP000095281"/>
    </source>
</evidence>
<protein>
    <submittedName>
        <fullName evidence="3">Uncharacterized protein</fullName>
    </submittedName>
</protein>
<evidence type="ECO:0000256" key="1">
    <source>
        <dbReference type="SAM" id="SignalP"/>
    </source>
</evidence>
<dbReference type="AlphaFoldDB" id="A0A1I8BD32"/>
<name>A0A1I8BD32_MELHA</name>
<evidence type="ECO:0000313" key="3">
    <source>
        <dbReference type="WBParaSite" id="MhA1_Contig1913.frz3.gene3"/>
    </source>
</evidence>
<organism evidence="2 3">
    <name type="scientific">Meloidogyne hapla</name>
    <name type="common">Root-knot nematode worm</name>
    <dbReference type="NCBI Taxonomy" id="6305"/>
    <lineage>
        <taxon>Eukaryota</taxon>
        <taxon>Metazoa</taxon>
        <taxon>Ecdysozoa</taxon>
        <taxon>Nematoda</taxon>
        <taxon>Chromadorea</taxon>
        <taxon>Rhabditida</taxon>
        <taxon>Tylenchina</taxon>
        <taxon>Tylenchomorpha</taxon>
        <taxon>Tylenchoidea</taxon>
        <taxon>Meloidogynidae</taxon>
        <taxon>Meloidogyninae</taxon>
        <taxon>Meloidogyne</taxon>
    </lineage>
</organism>
<keyword evidence="2" id="KW-1185">Reference proteome</keyword>
<accession>A0A1I8BD32</accession>
<keyword evidence="1" id="KW-0732">Signal</keyword>
<dbReference type="Proteomes" id="UP000095281">
    <property type="component" value="Unplaced"/>
</dbReference>